<dbReference type="AlphaFoldDB" id="J4U655"/>
<dbReference type="GeneID" id="25989523"/>
<dbReference type="HOGENOM" id="CLU_491067_0_0_1"/>
<feature type="region of interest" description="Disordered" evidence="1">
    <location>
        <begin position="137"/>
        <end position="324"/>
    </location>
</feature>
<evidence type="ECO:0000313" key="2">
    <source>
        <dbReference type="EMBL" id="EJT45565.1"/>
    </source>
</evidence>
<feature type="compositionally biased region" description="Acidic residues" evidence="1">
    <location>
        <begin position="236"/>
        <end position="247"/>
    </location>
</feature>
<dbReference type="InterPro" id="IPR038765">
    <property type="entry name" value="Papain-like_cys_pep_sf"/>
</dbReference>
<feature type="compositionally biased region" description="Polar residues" evidence="1">
    <location>
        <begin position="153"/>
        <end position="162"/>
    </location>
</feature>
<feature type="compositionally biased region" description="Low complexity" evidence="1">
    <location>
        <begin position="284"/>
        <end position="305"/>
    </location>
</feature>
<dbReference type="VEuPathDB" id="FungiDB:A1Q1_06011"/>
<accession>J4U655</accession>
<dbReference type="Gene3D" id="3.40.395.10">
    <property type="entry name" value="Adenoviral Proteinase, Chain A"/>
    <property type="match status" value="1"/>
</dbReference>
<dbReference type="SUPFAM" id="SSF54001">
    <property type="entry name" value="Cysteine proteinases"/>
    <property type="match status" value="1"/>
</dbReference>
<gene>
    <name evidence="2" type="ORF">A1Q1_06011</name>
</gene>
<name>J4U655_TRIAS</name>
<dbReference type="Proteomes" id="UP000002748">
    <property type="component" value="Unassembled WGS sequence"/>
</dbReference>
<proteinExistence type="predicted"/>
<feature type="compositionally biased region" description="Basic and acidic residues" evidence="1">
    <location>
        <begin position="253"/>
        <end position="272"/>
    </location>
</feature>
<evidence type="ECO:0000256" key="1">
    <source>
        <dbReference type="SAM" id="MobiDB-lite"/>
    </source>
</evidence>
<dbReference type="EMBL" id="ALBS01000324">
    <property type="protein sequence ID" value="EJT45565.1"/>
    <property type="molecule type" value="Genomic_DNA"/>
</dbReference>
<reference evidence="2 3" key="1">
    <citation type="journal article" date="2012" name="Eukaryot. Cell">
        <title>Draft genome sequence of CBS 2479, the standard type strain of Trichosporon asahii.</title>
        <authorList>
            <person name="Yang R.Y."/>
            <person name="Li H.T."/>
            <person name="Zhu H."/>
            <person name="Zhou G.P."/>
            <person name="Wang M."/>
            <person name="Wang L."/>
        </authorList>
    </citation>
    <scope>NUCLEOTIDE SEQUENCE [LARGE SCALE GENOMIC DNA]</scope>
    <source>
        <strain evidence="3">ATCC 90039 / CBS 2479 / JCM 2466 / KCTC 7840 / NCYC 2677 / UAMH 7654</strain>
    </source>
</reference>
<feature type="compositionally biased region" description="Basic and acidic residues" evidence="1">
    <location>
        <begin position="163"/>
        <end position="173"/>
    </location>
</feature>
<evidence type="ECO:0000313" key="3">
    <source>
        <dbReference type="Proteomes" id="UP000002748"/>
    </source>
</evidence>
<comment type="caution">
    <text evidence="2">The sequence shown here is derived from an EMBL/GenBank/DDBJ whole genome shotgun (WGS) entry which is preliminary data.</text>
</comment>
<organism evidence="2 3">
    <name type="scientific">Trichosporon asahii var. asahii (strain ATCC 90039 / CBS 2479 / JCM 2466 / KCTC 7840 / NBRC 103889/ NCYC 2677 / UAMH 7654)</name>
    <name type="common">Yeast</name>
    <dbReference type="NCBI Taxonomy" id="1186058"/>
    <lineage>
        <taxon>Eukaryota</taxon>
        <taxon>Fungi</taxon>
        <taxon>Dikarya</taxon>
        <taxon>Basidiomycota</taxon>
        <taxon>Agaricomycotina</taxon>
        <taxon>Tremellomycetes</taxon>
        <taxon>Trichosporonales</taxon>
        <taxon>Trichosporonaceae</taxon>
        <taxon>Trichosporon</taxon>
    </lineage>
</organism>
<dbReference type="RefSeq" id="XP_014176695.1">
    <property type="nucleotide sequence ID" value="XM_014321220.1"/>
</dbReference>
<feature type="compositionally biased region" description="Basic residues" evidence="1">
    <location>
        <begin position="213"/>
        <end position="232"/>
    </location>
</feature>
<dbReference type="KEGG" id="tasa:A1Q1_06011"/>
<protein>
    <submittedName>
        <fullName evidence="2">Uncharacterized protein</fullName>
    </submittedName>
</protein>
<sequence length="555" mass="61530">MKAHDGVRFAVVEGTFLLEAFEAIEKLVDGGTCTKAVAPPPDTDFVIVPRLAQAADPSLVTRLIEGNLEDWRGITLVTAEWIKLSTEMVHKFNELYDEYKIGEAKDVRVEADLDFGRPPIPIGNNLIVNVEELPQDSQSLKSGSINGDGASPSMPSTSLTQNGKEDTTVDDTPKPGYPFPASTKNADPTSPGTPTPPTEVDTTISAPPTPTKSKNKNAQRKAARKRAKNKKKNLGELEETEGEDESTTTDQSKPQEQELTVWDRVRNLKNKDTVSSITDRGSPRSHSSSGGGWLTTSSRSTARTAWCQQPRREKDQPALSWESIRDTSTPASDRFFTDELFDAYIRCLNDNLQACGVKALVLGTAYWTELLDECMHRHPARGPVSQYGLIRVGHTDYDRIIFPIRLGHIWSVAILDVEHRVVTWYDAFGSDQLDQKVASKEPVNYSGVHAALSCEILARQGTHNDHLIQWLMVEFRRTWRSPSVPKTVPDSWLLRAIRWVVYICAKGGYWDDAWDADMRRCKSQSQASKASSVQGRPVEVKGLEIIGLDSEAATA</sequence>